<feature type="non-terminal residue" evidence="2">
    <location>
        <position position="152"/>
    </location>
</feature>
<name>K1TU71_9ZZZZ</name>
<organism evidence="2">
    <name type="scientific">human gut metagenome</name>
    <dbReference type="NCBI Taxonomy" id="408170"/>
    <lineage>
        <taxon>unclassified sequences</taxon>
        <taxon>metagenomes</taxon>
        <taxon>organismal metagenomes</taxon>
    </lineage>
</organism>
<dbReference type="EMBL" id="AJWY01007837">
    <property type="protein sequence ID" value="EKC62881.1"/>
    <property type="molecule type" value="Genomic_DNA"/>
</dbReference>
<evidence type="ECO:0000259" key="1">
    <source>
        <dbReference type="Pfam" id="PF19512"/>
    </source>
</evidence>
<proteinExistence type="predicted"/>
<comment type="caution">
    <text evidence="2">The sequence shown here is derived from an EMBL/GenBank/DDBJ whole genome shotgun (WGS) entry which is preliminary data.</text>
</comment>
<gene>
    <name evidence="2" type="ORF">LEA_11614</name>
</gene>
<feature type="domain" description="DUF6046" evidence="1">
    <location>
        <begin position="82"/>
        <end position="151"/>
    </location>
</feature>
<sequence length="152" mass="16690">MSGLSPISFEFVAAGVARRARVALAHLVPSQVNKEVPSWKGHDGTIEGAEVATPITDRTFWESRYVLTELTLCKENGETLVVNDAVVTVTQEKHIVRTTLVGLNGTIKEYICNGDYDISISVGIVAVDSNGQIVDEYPKEGIRKIREFLDEN</sequence>
<dbReference type="Pfam" id="PF19512">
    <property type="entry name" value="DUF6046"/>
    <property type="match status" value="1"/>
</dbReference>
<protein>
    <recommendedName>
        <fullName evidence="1">DUF6046 domain-containing protein</fullName>
    </recommendedName>
</protein>
<reference evidence="2" key="1">
    <citation type="journal article" date="2013" name="Environ. Microbiol.">
        <title>Microbiota from the distal guts of lean and obese adolescents exhibit partial functional redundancy besides clear differences in community structure.</title>
        <authorList>
            <person name="Ferrer M."/>
            <person name="Ruiz A."/>
            <person name="Lanza F."/>
            <person name="Haange S.B."/>
            <person name="Oberbach A."/>
            <person name="Till H."/>
            <person name="Bargiela R."/>
            <person name="Campoy C."/>
            <person name="Segura M.T."/>
            <person name="Richter M."/>
            <person name="von Bergen M."/>
            <person name="Seifert J."/>
            <person name="Suarez A."/>
        </authorList>
    </citation>
    <scope>NUCLEOTIDE SEQUENCE</scope>
</reference>
<accession>K1TU71</accession>
<evidence type="ECO:0000313" key="2">
    <source>
        <dbReference type="EMBL" id="EKC62881.1"/>
    </source>
</evidence>
<dbReference type="AlphaFoldDB" id="K1TU71"/>
<dbReference type="InterPro" id="IPR046109">
    <property type="entry name" value="DUF6046"/>
</dbReference>